<feature type="domain" description="Zinc finger-XS" evidence="6">
    <location>
        <begin position="655"/>
        <end position="685"/>
    </location>
</feature>
<keyword evidence="2" id="KW-0809">Transit peptide</keyword>
<proteinExistence type="predicted"/>
<organism evidence="8 9">
    <name type="scientific">Panicum miliaceum</name>
    <name type="common">Proso millet</name>
    <name type="synonym">Broomcorn millet</name>
    <dbReference type="NCBI Taxonomy" id="4540"/>
    <lineage>
        <taxon>Eukaryota</taxon>
        <taxon>Viridiplantae</taxon>
        <taxon>Streptophyta</taxon>
        <taxon>Embryophyta</taxon>
        <taxon>Tracheophyta</taxon>
        <taxon>Spermatophyta</taxon>
        <taxon>Magnoliopsida</taxon>
        <taxon>Liliopsida</taxon>
        <taxon>Poales</taxon>
        <taxon>Poaceae</taxon>
        <taxon>PACMAD clade</taxon>
        <taxon>Panicoideae</taxon>
        <taxon>Panicodae</taxon>
        <taxon>Paniceae</taxon>
        <taxon>Panicinae</taxon>
        <taxon>Panicum</taxon>
        <taxon>Panicum sect. Panicum</taxon>
    </lineage>
</organism>
<evidence type="ECO:0000259" key="5">
    <source>
        <dbReference type="Pfam" id="PF03469"/>
    </source>
</evidence>
<evidence type="ECO:0000256" key="4">
    <source>
        <dbReference type="SAM" id="Coils"/>
    </source>
</evidence>
<evidence type="ECO:0000259" key="6">
    <source>
        <dbReference type="Pfam" id="PF03470"/>
    </source>
</evidence>
<comment type="caution">
    <text evidence="8">The sequence shown here is derived from an EMBL/GenBank/DDBJ whole genome shotgun (WGS) entry which is preliminary data.</text>
</comment>
<evidence type="ECO:0000313" key="8">
    <source>
        <dbReference type="EMBL" id="RLN04440.1"/>
    </source>
</evidence>
<reference evidence="9" key="1">
    <citation type="journal article" date="2019" name="Nat. Commun.">
        <title>The genome of broomcorn millet.</title>
        <authorList>
            <person name="Zou C."/>
            <person name="Miki D."/>
            <person name="Li D."/>
            <person name="Tang Q."/>
            <person name="Xiao L."/>
            <person name="Rajput S."/>
            <person name="Deng P."/>
            <person name="Jia W."/>
            <person name="Huang R."/>
            <person name="Zhang M."/>
            <person name="Sun Y."/>
            <person name="Hu J."/>
            <person name="Fu X."/>
            <person name="Schnable P.S."/>
            <person name="Li F."/>
            <person name="Zhang H."/>
            <person name="Feng B."/>
            <person name="Zhu X."/>
            <person name="Liu R."/>
            <person name="Schnable J.C."/>
            <person name="Zhu J.-K."/>
            <person name="Zhang H."/>
        </authorList>
    </citation>
    <scope>NUCLEOTIDE SEQUENCE [LARGE SCALE GENOMIC DNA]</scope>
</reference>
<dbReference type="InterPro" id="IPR032867">
    <property type="entry name" value="DYW_dom"/>
</dbReference>
<keyword evidence="9" id="KW-1185">Reference proteome</keyword>
<evidence type="ECO:0000313" key="9">
    <source>
        <dbReference type="Proteomes" id="UP000275267"/>
    </source>
</evidence>
<dbReference type="Pfam" id="PF12854">
    <property type="entry name" value="PPR_1"/>
    <property type="match status" value="3"/>
</dbReference>
<dbReference type="FunFam" id="1.25.40.10:FF:000553">
    <property type="entry name" value="Pentatricopeptide repeat-containing protein, mitochondrial"/>
    <property type="match status" value="1"/>
</dbReference>
<feature type="domain" description="Factor of DNA methylation 1-5/IDN2" evidence="5">
    <location>
        <begin position="856"/>
        <end position="985"/>
    </location>
</feature>
<feature type="repeat" description="PPR" evidence="3">
    <location>
        <begin position="76"/>
        <end position="106"/>
    </location>
</feature>
<dbReference type="Proteomes" id="UP000275267">
    <property type="component" value="Unassembled WGS sequence"/>
</dbReference>
<dbReference type="FunFam" id="1.25.40.10:FF:001531">
    <property type="entry name" value="Pentatricopeptide repeat-containing protein At4g16835, mitochondrial"/>
    <property type="match status" value="1"/>
</dbReference>
<dbReference type="AlphaFoldDB" id="A0A3L6RIU9"/>
<dbReference type="PANTHER" id="PTHR47926:SF410">
    <property type="entry name" value="(WILD MALAYSIAN BANANA) HYPOTHETICAL PROTEIN"/>
    <property type="match status" value="1"/>
</dbReference>
<dbReference type="GO" id="GO:0009451">
    <property type="term" value="P:RNA modification"/>
    <property type="evidence" value="ECO:0007669"/>
    <property type="project" value="InterPro"/>
</dbReference>
<feature type="repeat" description="PPR" evidence="3">
    <location>
        <begin position="170"/>
        <end position="200"/>
    </location>
</feature>
<dbReference type="InterPro" id="IPR046960">
    <property type="entry name" value="PPR_At4g14850-like_plant"/>
</dbReference>
<feature type="domain" description="DYW" evidence="7">
    <location>
        <begin position="518"/>
        <end position="610"/>
    </location>
</feature>
<dbReference type="Pfam" id="PF14432">
    <property type="entry name" value="DYW_deaminase"/>
    <property type="match status" value="1"/>
</dbReference>
<dbReference type="STRING" id="4540.A0A3L6RIU9"/>
<feature type="coiled-coil region" evidence="4">
    <location>
        <begin position="730"/>
        <end position="817"/>
    </location>
</feature>
<keyword evidence="4" id="KW-0175">Coiled coil</keyword>
<dbReference type="InterPro" id="IPR011990">
    <property type="entry name" value="TPR-like_helical_dom_sf"/>
</dbReference>
<sequence length="986" mass="111337">MALRPSILAVARRLNTAAVVAAVRRGDLAGAEVAFASTRVKTTATYNCLLAGYARAPGPGRLADASHLFDRIPQPDAVSYNTLLSCHLANGDVDGARRLFSEMPIRDVTSWNTMVSGLSKNGALEEAKAVFQSMPVRNAVSWNAMVAGFACSGDMAAAEEWFRNAPVKENAVLWTAMVSGYMDEGNVQKAMEFFEAMPVRNLVSWNAMVSGYVKNSRASDALRVFKTMVDNDTVQPNASTISSVLLGCSNLSAVEFGRQIHQWCMKLPLSRSATVSTSLVSMYCKCGNLDDACKLFDDMHRRDVVAWNAMISGYAQHGHGGKAIKLFGKMKGEGVRPDWITFVAVLTACIHTGLCDFGMQCFETMQEVYGIEPRVDHYSCMVDLLCRAGLLERAVNMIRSMPFEPHLSAYGTLLTACRIYKNLEFAEFAAGKLIAQDPQNAGAYVQLANIYAIAKRWADVSRVRRWMKDNAVVKAPGYSWIEIKGVRHEFRSNDRLHPQLDLIHDKLDRLEELMKTMGYIPDLDFALHDVEESLKAQMLMRHSEKLAIAFGLISSSPGMSLMIFKNLRVCGDCHNAAKLISKIEDREIIVRDTTRFHHFRGGGCSCGDYWYATECSSDESSELSESDIDDYSEKSYLDLKSGKLVARLASDRFRCPFCPGKKQDYRYNELLQHAVGVGASNRAAKKCEIWSLPPGEHTQRGFQETDKLRKQLVQKESYIQRRSRQLNEFVVQTDMERRKLEEERKKKEKETAFNKMLQLERQVDEKQKLELDFEQLKGKLEVVKHMEGEGVDVKKRTEELTAKLNERIKEMDDLEARNQTLVIKGRMTNDEIQDAKKELITGLSDLLGPRSNIRIKRMGELDEKPFLLACKQRYGDNAEMEAVKLCSSWQEHLKDPNWHPFKIVTTGPMAEQVINDKDEKLVSLKEQLGEDVYKAVTTALLEINEYNASGSYVVSELWNNKENRKASITEAIQHVLKQWKAQKRRR</sequence>
<dbReference type="Gene3D" id="1.25.40.10">
    <property type="entry name" value="Tetratricopeptide repeat domain"/>
    <property type="match status" value="5"/>
</dbReference>
<dbReference type="PANTHER" id="PTHR47926">
    <property type="entry name" value="PENTATRICOPEPTIDE REPEAT-CONTAINING PROTEIN"/>
    <property type="match status" value="1"/>
</dbReference>
<feature type="repeat" description="PPR" evidence="3">
    <location>
        <begin position="107"/>
        <end position="141"/>
    </location>
</feature>
<evidence type="ECO:0000259" key="7">
    <source>
        <dbReference type="Pfam" id="PF14432"/>
    </source>
</evidence>
<dbReference type="Pfam" id="PF03470">
    <property type="entry name" value="zf-XS"/>
    <property type="match status" value="1"/>
</dbReference>
<gene>
    <name evidence="8" type="ORF">C2845_PM13G03320</name>
</gene>
<dbReference type="SUPFAM" id="SSF48452">
    <property type="entry name" value="TPR-like"/>
    <property type="match status" value="1"/>
</dbReference>
<feature type="repeat" description="PPR" evidence="3">
    <location>
        <begin position="303"/>
        <end position="337"/>
    </location>
</feature>
<evidence type="ECO:0000256" key="2">
    <source>
        <dbReference type="ARBA" id="ARBA00022946"/>
    </source>
</evidence>
<dbReference type="FunFam" id="1.25.40.10:FF:001074">
    <property type="entry name" value="Pentatricopeptide repeat-containing protein, mitochondrial"/>
    <property type="match status" value="1"/>
</dbReference>
<dbReference type="PROSITE" id="PS51375">
    <property type="entry name" value="PPR"/>
    <property type="match status" value="6"/>
</dbReference>
<dbReference type="InterPro" id="IPR002885">
    <property type="entry name" value="PPR_rpt"/>
</dbReference>
<accession>A0A3L6RIU9</accession>
<dbReference type="OrthoDB" id="185373at2759"/>
<dbReference type="GO" id="GO:0003723">
    <property type="term" value="F:RNA binding"/>
    <property type="evidence" value="ECO:0007669"/>
    <property type="project" value="InterPro"/>
</dbReference>
<dbReference type="Pfam" id="PF13041">
    <property type="entry name" value="PPR_2"/>
    <property type="match status" value="2"/>
</dbReference>
<feature type="repeat" description="PPR" evidence="3">
    <location>
        <begin position="201"/>
        <end position="235"/>
    </location>
</feature>
<keyword evidence="1" id="KW-0677">Repeat</keyword>
<dbReference type="InterPro" id="IPR005379">
    <property type="entry name" value="FDM1-5/IDN2_XH"/>
</dbReference>
<evidence type="ECO:0000256" key="3">
    <source>
        <dbReference type="PROSITE-ProRule" id="PRU00708"/>
    </source>
</evidence>
<dbReference type="Pfam" id="PF20431">
    <property type="entry name" value="E_motif"/>
    <property type="match status" value="1"/>
</dbReference>
<dbReference type="InterPro" id="IPR046848">
    <property type="entry name" value="E_motif"/>
</dbReference>
<dbReference type="GO" id="GO:0031047">
    <property type="term" value="P:regulatory ncRNA-mediated gene silencing"/>
    <property type="evidence" value="ECO:0007669"/>
    <property type="project" value="InterPro"/>
</dbReference>
<protein>
    <submittedName>
        <fullName evidence="8">Pentatricopeptide repeat-containing protein</fullName>
    </submittedName>
</protein>
<dbReference type="GO" id="GO:0008270">
    <property type="term" value="F:zinc ion binding"/>
    <property type="evidence" value="ECO:0007669"/>
    <property type="project" value="InterPro"/>
</dbReference>
<dbReference type="EMBL" id="PQIB02000008">
    <property type="protein sequence ID" value="RLN04440.1"/>
    <property type="molecule type" value="Genomic_DNA"/>
</dbReference>
<dbReference type="FunFam" id="1.25.40.10:FF:000144">
    <property type="entry name" value="Pentatricopeptide repeat-containing protein, mitochondrial"/>
    <property type="match status" value="1"/>
</dbReference>
<dbReference type="Pfam" id="PF03469">
    <property type="entry name" value="XH"/>
    <property type="match status" value="1"/>
</dbReference>
<name>A0A3L6RIU9_PANMI</name>
<dbReference type="InterPro" id="IPR005381">
    <property type="entry name" value="Znf-XS_domain"/>
</dbReference>
<dbReference type="Pfam" id="PF01535">
    <property type="entry name" value="PPR"/>
    <property type="match status" value="2"/>
</dbReference>
<evidence type="ECO:0000256" key="1">
    <source>
        <dbReference type="ARBA" id="ARBA00022737"/>
    </source>
</evidence>
<feature type="repeat" description="PPR" evidence="3">
    <location>
        <begin position="272"/>
        <end position="302"/>
    </location>
</feature>
<dbReference type="NCBIfam" id="TIGR00756">
    <property type="entry name" value="PPR"/>
    <property type="match status" value="6"/>
</dbReference>